<dbReference type="GO" id="GO:0006508">
    <property type="term" value="P:proteolysis"/>
    <property type="evidence" value="ECO:0007669"/>
    <property type="project" value="InterPro"/>
</dbReference>
<dbReference type="PROSITE" id="PS50208">
    <property type="entry name" value="CASPASE_P20"/>
    <property type="match status" value="1"/>
</dbReference>
<dbReference type="PANTHER" id="PTHR22576">
    <property type="entry name" value="MUCOSA ASSOCIATED LYMPHOID TISSUE LYMPHOMA TRANSLOCATION PROTEIN 1/PARACASPASE"/>
    <property type="match status" value="1"/>
</dbReference>
<organism evidence="4 5">
    <name type="scientific">Rhabdonatronobacter sediminivivens</name>
    <dbReference type="NCBI Taxonomy" id="2743469"/>
    <lineage>
        <taxon>Bacteria</taxon>
        <taxon>Pseudomonadati</taxon>
        <taxon>Pseudomonadota</taxon>
        <taxon>Alphaproteobacteria</taxon>
        <taxon>Rhodobacterales</taxon>
        <taxon>Paracoccaceae</taxon>
        <taxon>Rhabdonatronobacter</taxon>
    </lineage>
</organism>
<dbReference type="InterPro" id="IPR011990">
    <property type="entry name" value="TPR-like_helical_dom_sf"/>
</dbReference>
<dbReference type="SMART" id="SM00115">
    <property type="entry name" value="CASc"/>
    <property type="match status" value="1"/>
</dbReference>
<evidence type="ECO:0000313" key="5">
    <source>
        <dbReference type="Proteomes" id="UP000529417"/>
    </source>
</evidence>
<dbReference type="InterPro" id="IPR011600">
    <property type="entry name" value="Pept_C14_caspase"/>
</dbReference>
<comment type="caution">
    <text evidence="4">The sequence shown here is derived from an EMBL/GenBank/DDBJ whole genome shotgun (WGS) entry which is preliminary data.</text>
</comment>
<dbReference type="AlphaFoldDB" id="A0A7Z0I180"/>
<dbReference type="Pfam" id="PF00656">
    <property type="entry name" value="Peptidase_C14"/>
    <property type="match status" value="1"/>
</dbReference>
<dbReference type="InterPro" id="IPR052039">
    <property type="entry name" value="Caspase-related_regulators"/>
</dbReference>
<feature type="domain" description="Caspase family p20" evidence="3">
    <location>
        <begin position="39"/>
        <end position="168"/>
    </location>
</feature>
<evidence type="ECO:0000259" key="3">
    <source>
        <dbReference type="PROSITE" id="PS50208"/>
    </source>
</evidence>
<dbReference type="InterPro" id="IPR002138">
    <property type="entry name" value="Pept_C14_p10"/>
</dbReference>
<proteinExistence type="inferred from homology"/>
<dbReference type="SUPFAM" id="SSF52129">
    <property type="entry name" value="Caspase-like"/>
    <property type="match status" value="1"/>
</dbReference>
<name>A0A7Z0I180_9RHOB</name>
<dbReference type="InterPro" id="IPR001309">
    <property type="entry name" value="Pept_C14_p20"/>
</dbReference>
<feature type="domain" description="Caspase family p10" evidence="2">
    <location>
        <begin position="177"/>
        <end position="259"/>
    </location>
</feature>
<dbReference type="Proteomes" id="UP000529417">
    <property type="component" value="Unassembled WGS sequence"/>
</dbReference>
<evidence type="ECO:0000313" key="4">
    <source>
        <dbReference type="EMBL" id="NYS26066.1"/>
    </source>
</evidence>
<dbReference type="GO" id="GO:0004197">
    <property type="term" value="F:cysteine-type endopeptidase activity"/>
    <property type="evidence" value="ECO:0007669"/>
    <property type="project" value="InterPro"/>
</dbReference>
<protein>
    <submittedName>
        <fullName evidence="4">Caspase family protein</fullName>
    </submittedName>
</protein>
<dbReference type="PROSITE" id="PS50207">
    <property type="entry name" value="CASPASE_P10"/>
    <property type="match status" value="1"/>
</dbReference>
<dbReference type="SMART" id="SM00671">
    <property type="entry name" value="SEL1"/>
    <property type="match status" value="4"/>
</dbReference>
<dbReference type="Gene3D" id="1.25.40.10">
    <property type="entry name" value="Tetratricopeptide repeat domain"/>
    <property type="match status" value="1"/>
</dbReference>
<dbReference type="InterPro" id="IPR006597">
    <property type="entry name" value="Sel1-like"/>
</dbReference>
<dbReference type="EMBL" id="JACBXS010000032">
    <property type="protein sequence ID" value="NYS26066.1"/>
    <property type="molecule type" value="Genomic_DNA"/>
</dbReference>
<evidence type="ECO:0000259" key="2">
    <source>
        <dbReference type="PROSITE" id="PS50207"/>
    </source>
</evidence>
<sequence length="656" mass="69774">MPAAAGTCWGAARRHAAPVAALSLALVLLALPLRPAWAEVRVALVIGNAGYTDVPVLENPLNDARDIAAAFESLEFDVHLGEDLTQDQMRAHFAEFLEAAHHADVTAVYFAGHGLQAGARNYLVPTDATLTDPATFMDGVIPLDEWLVALEDTPGLKLIFLDACRDNPLGADGDMDGLARVGSAADFLFAFATNPDDVAYDGLGRNSFFAEAILSRIHTPGQDISELMIGVRRDVLSATGGRQIPWENSSLTRQFRFLPGEESVSPETMLWQVASRAQDPVLMHLYLERFPQGAHIADVQNFLQIGDGDVGSSVIRRLPGTADIEAERLWSLAQRTRMRPLAARYLDLFPHGANADDARRMLEALPAAADDAPVRQCERLATHPRDATANTSGVEFTTLARNAQAAVAACQAAVDAFPGVPHLVALLARAKAAAGAQDAAIALYRQASAAGDLRAMVSLGLLHEVGDGVPRDIDAAIRLYEQAAEAGSPDAAINLAVALFEGRGVERNVARAIDLFDQASAAGSAIATFNLGVLEDRGIAQTGQSALDLFLRAAREGEPNGYHAAATLLDEGRGVPRDPARAAGFLLRAVAADDGRALNELTRPETDWTVPTIRALQEQLRAAGHYTGAIDGATGPSLDDPLRAWRNGGFLMSAQN</sequence>
<keyword evidence="5" id="KW-1185">Reference proteome</keyword>
<gene>
    <name evidence="4" type="ORF">HUK65_13820</name>
</gene>
<dbReference type="Gene3D" id="3.40.50.1460">
    <property type="match status" value="1"/>
</dbReference>
<dbReference type="Pfam" id="PF08238">
    <property type="entry name" value="Sel1"/>
    <property type="match status" value="5"/>
</dbReference>
<reference evidence="4 5" key="1">
    <citation type="journal article" date="2000" name="Arch. Microbiol.">
        <title>Rhodobaca bogoriensis gen. nov. and sp. nov., an alkaliphilic purple nonsulfur bacterium from African Rift Valley soda lakes.</title>
        <authorList>
            <person name="Milford A.D."/>
            <person name="Achenbach L.A."/>
            <person name="Jung D.O."/>
            <person name="Madigan M.T."/>
        </authorList>
    </citation>
    <scope>NUCLEOTIDE SEQUENCE [LARGE SCALE GENOMIC DNA]</scope>
    <source>
        <strain evidence="4 5">2376</strain>
    </source>
</reference>
<accession>A0A7Z0I180</accession>
<evidence type="ECO:0000256" key="1">
    <source>
        <dbReference type="ARBA" id="ARBA00010134"/>
    </source>
</evidence>
<dbReference type="PANTHER" id="PTHR22576:SF37">
    <property type="entry name" value="MUCOSA-ASSOCIATED LYMPHOID TISSUE LYMPHOMA TRANSLOCATION PROTEIN 1"/>
    <property type="match status" value="1"/>
</dbReference>
<dbReference type="InterPro" id="IPR015917">
    <property type="entry name" value="Pept_C14A"/>
</dbReference>
<dbReference type="SUPFAM" id="SSF81901">
    <property type="entry name" value="HCP-like"/>
    <property type="match status" value="1"/>
</dbReference>
<comment type="similarity">
    <text evidence="1">Belongs to the peptidase C14A family.</text>
</comment>
<dbReference type="InterPro" id="IPR029030">
    <property type="entry name" value="Caspase-like_dom_sf"/>
</dbReference>